<dbReference type="GO" id="GO:0015343">
    <property type="term" value="F:siderophore-iron transmembrane transporter activity"/>
    <property type="evidence" value="ECO:0007669"/>
    <property type="project" value="TreeGrafter"/>
</dbReference>
<proteinExistence type="inferred from homology"/>
<dbReference type="Gene3D" id="1.20.1250.20">
    <property type="entry name" value="MFS general substrate transporter like domains"/>
    <property type="match status" value="1"/>
</dbReference>
<organism evidence="10 11">
    <name type="scientific">Trichophyton equinum (strain ATCC MYA-4606 / CBS 127.97)</name>
    <name type="common">Horse ringworm fungus</name>
    <dbReference type="NCBI Taxonomy" id="559882"/>
    <lineage>
        <taxon>Eukaryota</taxon>
        <taxon>Fungi</taxon>
        <taxon>Dikarya</taxon>
        <taxon>Ascomycota</taxon>
        <taxon>Pezizomycotina</taxon>
        <taxon>Eurotiomycetes</taxon>
        <taxon>Eurotiomycetidae</taxon>
        <taxon>Onygenales</taxon>
        <taxon>Arthrodermataceae</taxon>
        <taxon>Trichophyton</taxon>
    </lineage>
</organism>
<dbReference type="EMBL" id="DS995775">
    <property type="protein sequence ID" value="EGE08230.1"/>
    <property type="molecule type" value="Genomic_DNA"/>
</dbReference>
<feature type="transmembrane region" description="Helical" evidence="9">
    <location>
        <begin position="238"/>
        <end position="255"/>
    </location>
</feature>
<keyword evidence="11" id="KW-1185">Reference proteome</keyword>
<feature type="transmembrane region" description="Helical" evidence="9">
    <location>
        <begin position="63"/>
        <end position="81"/>
    </location>
</feature>
<evidence type="ECO:0000256" key="2">
    <source>
        <dbReference type="ARBA" id="ARBA00008335"/>
    </source>
</evidence>
<keyword evidence="4 9" id="KW-0812">Transmembrane</keyword>
<evidence type="ECO:0000256" key="9">
    <source>
        <dbReference type="SAM" id="Phobius"/>
    </source>
</evidence>
<feature type="transmembrane region" description="Helical" evidence="9">
    <location>
        <begin position="315"/>
        <end position="335"/>
    </location>
</feature>
<evidence type="ECO:0000256" key="5">
    <source>
        <dbReference type="ARBA" id="ARBA00022989"/>
    </source>
</evidence>
<evidence type="ECO:0000256" key="4">
    <source>
        <dbReference type="ARBA" id="ARBA00022692"/>
    </source>
</evidence>
<dbReference type="PANTHER" id="PTHR23501:SF92">
    <property type="entry name" value="GLUTATHIONE EXCHANGER 1-RELATED"/>
    <property type="match status" value="1"/>
</dbReference>
<accession>F2Q262</accession>
<dbReference type="OrthoDB" id="4088837at2759"/>
<feature type="region of interest" description="Disordered" evidence="8">
    <location>
        <begin position="517"/>
        <end position="537"/>
    </location>
</feature>
<evidence type="ECO:0000256" key="3">
    <source>
        <dbReference type="ARBA" id="ARBA00022448"/>
    </source>
</evidence>
<feature type="transmembrane region" description="Helical" evidence="9">
    <location>
        <begin position="340"/>
        <end position="359"/>
    </location>
</feature>
<feature type="transmembrane region" description="Helical" evidence="9">
    <location>
        <begin position="485"/>
        <end position="504"/>
    </location>
</feature>
<evidence type="ECO:0000256" key="7">
    <source>
        <dbReference type="ARBA" id="ARBA00023136"/>
    </source>
</evidence>
<keyword evidence="7 9" id="KW-0472">Membrane</keyword>
<comment type="subcellular location">
    <subcellularLocation>
        <location evidence="1">Endomembrane system</location>
        <topology evidence="1">Multi-pass membrane protein</topology>
    </subcellularLocation>
</comment>
<evidence type="ECO:0000256" key="1">
    <source>
        <dbReference type="ARBA" id="ARBA00004127"/>
    </source>
</evidence>
<evidence type="ECO:0000256" key="8">
    <source>
        <dbReference type="SAM" id="MobiDB-lite"/>
    </source>
</evidence>
<reference evidence="11" key="1">
    <citation type="journal article" date="2012" name="MBio">
        <title>Comparative genome analysis of Trichophyton rubrum and related dermatophytes reveals candidate genes involved in infection.</title>
        <authorList>
            <person name="Martinez D.A."/>
            <person name="Oliver B.G."/>
            <person name="Graeser Y."/>
            <person name="Goldberg J.M."/>
            <person name="Li W."/>
            <person name="Martinez-Rossi N.M."/>
            <person name="Monod M."/>
            <person name="Shelest E."/>
            <person name="Barton R.C."/>
            <person name="Birch E."/>
            <person name="Brakhage A.A."/>
            <person name="Chen Z."/>
            <person name="Gurr S.J."/>
            <person name="Heiman D."/>
            <person name="Heitman J."/>
            <person name="Kosti I."/>
            <person name="Rossi A."/>
            <person name="Saif S."/>
            <person name="Samalova M."/>
            <person name="Saunders C.W."/>
            <person name="Shea T."/>
            <person name="Summerbell R.C."/>
            <person name="Xu J."/>
            <person name="Young S."/>
            <person name="Zeng Q."/>
            <person name="Birren B.W."/>
            <person name="Cuomo C.A."/>
            <person name="White T.C."/>
        </authorList>
    </citation>
    <scope>NUCLEOTIDE SEQUENCE [LARGE SCALE GENOMIC DNA]</scope>
    <source>
        <strain evidence="11">ATCC MYA-4606 / CBS 127.97</strain>
    </source>
</reference>
<dbReference type="GO" id="GO:0005886">
    <property type="term" value="C:plasma membrane"/>
    <property type="evidence" value="ECO:0007669"/>
    <property type="project" value="TreeGrafter"/>
</dbReference>
<dbReference type="Proteomes" id="UP000009169">
    <property type="component" value="Unassembled WGS sequence"/>
</dbReference>
<protein>
    <submittedName>
        <fullName evidence="10">Siderochrome-iron transporter Sit1</fullName>
    </submittedName>
</protein>
<dbReference type="InterPro" id="IPR036259">
    <property type="entry name" value="MFS_trans_sf"/>
</dbReference>
<feature type="transmembrane region" description="Helical" evidence="9">
    <location>
        <begin position="275"/>
        <end position="303"/>
    </location>
</feature>
<dbReference type="SUPFAM" id="SSF103473">
    <property type="entry name" value="MFS general substrate transporter"/>
    <property type="match status" value="1"/>
</dbReference>
<dbReference type="GO" id="GO:0005774">
    <property type="term" value="C:vacuolar membrane"/>
    <property type="evidence" value="ECO:0007669"/>
    <property type="project" value="TreeGrafter"/>
</dbReference>
<keyword evidence="3" id="KW-0813">Transport</keyword>
<sequence>MAVEVEEKIAAPDGVPDFNKKQHDGQMQQSNGHVPAADGQPVILGKKSPGVLRVEVISSHMTLVDRIILFIGIFLLAYAYGLDGTLRFTFQTYATASYSSHSLLATVNVLRAVIAAAAQPTAAKMADINTWVSGDITNAVITHSTWQWGIGMWAIIYPVSAIPALTILYIVQRRAKKAGALDSYKTPFQIYGSKKIVTAMFWQLDIVGVILLLGVFALILVPFTIAGGVETQWKTAKVIAPLVIGVLLIPVWLYWESTCLHPMVPFRLLKDRGVWGALGIAIMLNTAWYMQGDFLYTVLVVAFNESIKSATRITSIYSFASVLTGVAMGVFVYFFRRLKLIIVAGTVLFMVAFGLLIYYRGGSGYSSHAGVIGAQVLLGIANIHLAGGMFPYPAQTSIQAATKHEHVAVITGLFLASYNIGSALGNTISGSIWNQVLPQALMQRISNQTLAAEIYSDPFPFATANPIGTPDRDHAVEAYKHVQRLLCIAGICLSVLLIAFSLVLRDPVLGKEQSLAFADKDSSDDESSDADAAAVKV</sequence>
<dbReference type="AlphaFoldDB" id="F2Q262"/>
<evidence type="ECO:0000313" key="10">
    <source>
        <dbReference type="EMBL" id="EGE08230.1"/>
    </source>
</evidence>
<dbReference type="eggNOG" id="KOG0254">
    <property type="taxonomic scope" value="Eukaryota"/>
</dbReference>
<dbReference type="PANTHER" id="PTHR23501">
    <property type="entry name" value="MAJOR FACILITATOR SUPERFAMILY"/>
    <property type="match status" value="1"/>
</dbReference>
<feature type="transmembrane region" description="Helical" evidence="9">
    <location>
        <begin position="365"/>
        <end position="385"/>
    </location>
</feature>
<gene>
    <name evidence="10" type="ORF">TEQG_07158</name>
</gene>
<keyword evidence="6" id="KW-0406">Ion transport</keyword>
<dbReference type="VEuPathDB" id="FungiDB:TEQG_07158"/>
<dbReference type="GO" id="GO:0005768">
    <property type="term" value="C:endosome"/>
    <property type="evidence" value="ECO:0007669"/>
    <property type="project" value="TreeGrafter"/>
</dbReference>
<comment type="similarity">
    <text evidence="2">Belongs to the major facilitator superfamily.</text>
</comment>
<name>F2Q262_TRIEC</name>
<keyword evidence="5 9" id="KW-1133">Transmembrane helix</keyword>
<dbReference type="HOGENOM" id="CLU_012970_2_1_1"/>
<feature type="transmembrane region" description="Helical" evidence="9">
    <location>
        <begin position="204"/>
        <end position="226"/>
    </location>
</feature>
<evidence type="ECO:0000256" key="6">
    <source>
        <dbReference type="ARBA" id="ARBA00023065"/>
    </source>
</evidence>
<feature type="transmembrane region" description="Helical" evidence="9">
    <location>
        <begin position="150"/>
        <end position="171"/>
    </location>
</feature>
<evidence type="ECO:0000313" key="11">
    <source>
        <dbReference type="Proteomes" id="UP000009169"/>
    </source>
</evidence>
<feature type="region of interest" description="Disordered" evidence="8">
    <location>
        <begin position="13"/>
        <end position="41"/>
    </location>
</feature>